<dbReference type="EMBL" id="JGZK01000013">
    <property type="protein sequence ID" value="KFI84962.1"/>
    <property type="molecule type" value="Genomic_DNA"/>
</dbReference>
<evidence type="ECO:0000256" key="2">
    <source>
        <dbReference type="ARBA" id="ARBA00022578"/>
    </source>
</evidence>
<dbReference type="eggNOG" id="COG4584">
    <property type="taxonomic scope" value="Bacteria"/>
</dbReference>
<dbReference type="GO" id="GO:0003677">
    <property type="term" value="F:DNA binding"/>
    <property type="evidence" value="ECO:0007669"/>
    <property type="project" value="UniProtKB-KW"/>
</dbReference>
<protein>
    <submittedName>
        <fullName evidence="7">Transposase</fullName>
    </submittedName>
</protein>
<dbReference type="InterPro" id="IPR017894">
    <property type="entry name" value="HTH_IS21_transposase_type"/>
</dbReference>
<evidence type="ECO:0000313" key="8">
    <source>
        <dbReference type="Proteomes" id="UP000028984"/>
    </source>
</evidence>
<reference evidence="7 8" key="1">
    <citation type="submission" date="2014-03" db="EMBL/GenBank/DDBJ databases">
        <title>Genomics of Bifidobacteria.</title>
        <authorList>
            <person name="Ventura M."/>
            <person name="Milani C."/>
            <person name="Lugli G.A."/>
        </authorList>
    </citation>
    <scope>NUCLEOTIDE SEQUENCE [LARGE SCALE GENOMIC DNA]</scope>
    <source>
        <strain evidence="7 8">DSM 23975</strain>
    </source>
</reference>
<evidence type="ECO:0000259" key="6">
    <source>
        <dbReference type="PROSITE" id="PS50994"/>
    </source>
</evidence>
<keyword evidence="4" id="KW-0233">DNA recombination</keyword>
<dbReference type="Proteomes" id="UP000028984">
    <property type="component" value="Unassembled WGS sequence"/>
</dbReference>
<dbReference type="InterPro" id="IPR036397">
    <property type="entry name" value="RNaseH_sf"/>
</dbReference>
<dbReference type="GO" id="GO:0032196">
    <property type="term" value="P:transposition"/>
    <property type="evidence" value="ECO:0007669"/>
    <property type="project" value="UniProtKB-KW"/>
</dbReference>
<gene>
    <name evidence="7" type="ORF">BREU_1845</name>
</gene>
<dbReference type="InterPro" id="IPR001584">
    <property type="entry name" value="Integrase_cat-core"/>
</dbReference>
<name>A0A087CNW2_9BIFI</name>
<proteinExistence type="inferred from homology"/>
<evidence type="ECO:0000259" key="5">
    <source>
        <dbReference type="PROSITE" id="PS50531"/>
    </source>
</evidence>
<dbReference type="InterPro" id="IPR054353">
    <property type="entry name" value="IstA-like_C"/>
</dbReference>
<dbReference type="STRING" id="1437610.BREU_1845"/>
<keyword evidence="8" id="KW-1185">Reference proteome</keyword>
<dbReference type="Pfam" id="PF22483">
    <property type="entry name" value="Mu-transpos_C_2"/>
    <property type="match status" value="1"/>
</dbReference>
<evidence type="ECO:0000256" key="1">
    <source>
        <dbReference type="ARBA" id="ARBA00009277"/>
    </source>
</evidence>
<dbReference type="RefSeq" id="WP_044090687.1">
    <property type="nucleotide sequence ID" value="NZ_JDUW01000042.1"/>
</dbReference>
<evidence type="ECO:0000256" key="3">
    <source>
        <dbReference type="ARBA" id="ARBA00023125"/>
    </source>
</evidence>
<evidence type="ECO:0000313" key="7">
    <source>
        <dbReference type="EMBL" id="KFI84962.1"/>
    </source>
</evidence>
<organism evidence="7 8">
    <name type="scientific">Bifidobacterium reuteri DSM 23975</name>
    <dbReference type="NCBI Taxonomy" id="1437610"/>
    <lineage>
        <taxon>Bacteria</taxon>
        <taxon>Bacillati</taxon>
        <taxon>Actinomycetota</taxon>
        <taxon>Actinomycetes</taxon>
        <taxon>Bifidobacteriales</taxon>
        <taxon>Bifidobacteriaceae</taxon>
        <taxon>Bifidobacterium</taxon>
    </lineage>
</organism>
<dbReference type="AlphaFoldDB" id="A0A087CNW2"/>
<dbReference type="OrthoDB" id="2065409at2"/>
<dbReference type="Gene3D" id="3.30.420.10">
    <property type="entry name" value="Ribonuclease H-like superfamily/Ribonuclease H"/>
    <property type="match status" value="1"/>
</dbReference>
<accession>A0A087CNW2</accession>
<dbReference type="InterPro" id="IPR012337">
    <property type="entry name" value="RNaseH-like_sf"/>
</dbReference>
<keyword evidence="2" id="KW-0815">Transposition</keyword>
<feature type="domain" description="Integrase catalytic" evidence="6">
    <location>
        <begin position="125"/>
        <end position="299"/>
    </location>
</feature>
<dbReference type="PROSITE" id="PS50531">
    <property type="entry name" value="HTH_IS21"/>
    <property type="match status" value="1"/>
</dbReference>
<sequence length="504" mass="56917">MAIPMPMVQDIRRLDRQGLSRAEIARLLHVDRGTVAKYADMRDCSPRPKTDRRYGSKIDPYTHLVDSWLEADRLMPRKQRHTIKRVHERLLAETDYDGEYSTTLRYVHRWREANRSGADQQGFLRLDWRAGSMQVDFGLARAVIAGGQTDVHCLVVSLPWSNMRLCVALPGENAECLCHGLMLVFEHIGGVPPLVVMDNATGAGHRNAKGEVTLTDVFAAFVAHHRLEVRFCNPYSGNEKGSVENAVGFLRRNIMVPPLHAESYEQLSRLMLERCDELAAESYCPRLMDVPVTQVFAEERASLMPLPSTVFDPVRWQTRMADKYGLVDIDSNQYLAGACHARSRVLAAIRWDTVTLTSPAAGEFLAEYPRLYGKSNSVEDPVLVLPQLALKPRAWRESTIRPDIPDDIRGWLDSMDDKTLRESLKAIAYACQAAGFEPVMQACDEILAHNRNMGLHADTLTPIALRMRDGDWQYPGAIDEPDLSDYDRFITSSSHTDNNQEAER</sequence>
<comment type="caution">
    <text evidence="7">The sequence shown here is derived from an EMBL/GenBank/DDBJ whole genome shotgun (WGS) entry which is preliminary data.</text>
</comment>
<comment type="similarity">
    <text evidence="1">Belongs to the transposase IS21/IS408/IS1162 family.</text>
</comment>
<keyword evidence="3" id="KW-0238">DNA-binding</keyword>
<feature type="domain" description="HTH IS21-type" evidence="5">
    <location>
        <begin position="6"/>
        <end position="69"/>
    </location>
</feature>
<dbReference type="PANTHER" id="PTHR35004">
    <property type="entry name" value="TRANSPOSASE RV3428C-RELATED"/>
    <property type="match status" value="1"/>
</dbReference>
<evidence type="ECO:0000256" key="4">
    <source>
        <dbReference type="ARBA" id="ARBA00023172"/>
    </source>
</evidence>
<dbReference type="PANTHER" id="PTHR35004:SF7">
    <property type="entry name" value="INTEGRASE PROTEIN"/>
    <property type="match status" value="1"/>
</dbReference>
<dbReference type="NCBIfam" id="NF033546">
    <property type="entry name" value="transpos_IS21"/>
    <property type="match status" value="1"/>
</dbReference>
<dbReference type="SUPFAM" id="SSF53098">
    <property type="entry name" value="Ribonuclease H-like"/>
    <property type="match status" value="1"/>
</dbReference>
<dbReference type="PROSITE" id="PS50994">
    <property type="entry name" value="INTEGRASE"/>
    <property type="match status" value="1"/>
</dbReference>
<dbReference type="GO" id="GO:0015074">
    <property type="term" value="P:DNA integration"/>
    <property type="evidence" value="ECO:0007669"/>
    <property type="project" value="InterPro"/>
</dbReference>
<dbReference type="GO" id="GO:0006310">
    <property type="term" value="P:DNA recombination"/>
    <property type="evidence" value="ECO:0007669"/>
    <property type="project" value="UniProtKB-KW"/>
</dbReference>